<dbReference type="EMBL" id="CP008890">
    <property type="protein sequence ID" value="AIF41876.1"/>
    <property type="molecule type" value="Genomic_DNA"/>
</dbReference>
<dbReference type="Gene3D" id="3.40.50.300">
    <property type="entry name" value="P-loop containing nucleotide triphosphate hydrolases"/>
    <property type="match status" value="1"/>
</dbReference>
<dbReference type="RefSeq" id="WP_041229503.1">
    <property type="nucleotide sequence ID" value="NZ_CP008890.1"/>
</dbReference>
<dbReference type="PANTHER" id="PTHR13696:SF52">
    <property type="entry name" value="PARA FAMILY PROTEIN CT_582"/>
    <property type="match status" value="1"/>
</dbReference>
<feature type="domain" description="AAA" evidence="1">
    <location>
        <begin position="1"/>
        <end position="169"/>
    </location>
</feature>
<dbReference type="CDD" id="cd02042">
    <property type="entry name" value="ParAB_family"/>
    <property type="match status" value="1"/>
</dbReference>
<protein>
    <recommendedName>
        <fullName evidence="1">AAA domain-containing protein</fullName>
    </recommendedName>
</protein>
<dbReference type="Proteomes" id="UP000027986">
    <property type="component" value="Plasmid unnamed"/>
</dbReference>
<dbReference type="GeneID" id="41842181"/>
<dbReference type="SUPFAM" id="SSF52540">
    <property type="entry name" value="P-loop containing nucleoside triphosphate hydrolases"/>
    <property type="match status" value="1"/>
</dbReference>
<dbReference type="KEGG" id="dni:HX89_14290"/>
<evidence type="ECO:0000259" key="1">
    <source>
        <dbReference type="Pfam" id="PF13614"/>
    </source>
</evidence>
<dbReference type="OrthoDB" id="4922395at2"/>
<sequence>MNIIAVANAAGSAGKTTTVVTLAALLAEAGQRVVVVDLDGQANATRWLGVDPRTLAHTVGDVLLDECSVVEALVETNTQGVRLLPANSSVNGDALELRDAVGREMRVKTAIRDLCDVDVVLIDCPGTIGLMTVMALVAADAALTVAQPSMKELEGIEELEKTISEVRKFFGADVSLRGVVPCIVPPASAGRLYANSVELARDTYDDLVLPPVRRSVKAAEAYAFAQPLPLFAPREGVTEDYRGVLGRLQATGVL</sequence>
<keyword evidence="2" id="KW-0614">Plasmid</keyword>
<dbReference type="PANTHER" id="PTHR13696">
    <property type="entry name" value="P-LOOP CONTAINING NUCLEOSIDE TRIPHOSPHATE HYDROLASE"/>
    <property type="match status" value="1"/>
</dbReference>
<proteinExistence type="predicted"/>
<evidence type="ECO:0000313" key="2">
    <source>
        <dbReference type="EMBL" id="AIF41876.1"/>
    </source>
</evidence>
<evidence type="ECO:0000313" key="3">
    <source>
        <dbReference type="Proteomes" id="UP000027986"/>
    </source>
</evidence>
<name>A0A075JIC1_9MICO</name>
<dbReference type="InterPro" id="IPR050678">
    <property type="entry name" value="DNA_Partitioning_ATPase"/>
</dbReference>
<geneLocation type="plasmid" evidence="2 3">
    <name>unnamed</name>
</geneLocation>
<gene>
    <name evidence="2" type="ORF">HX89_14290</name>
</gene>
<reference evidence="2 3" key="1">
    <citation type="submission" date="2014-07" db="EMBL/GenBank/DDBJ databases">
        <title>Genome Sequencing of Dermacoccus nishinomiyaensis.</title>
        <authorList>
            <person name="Hong K.W."/>
            <person name="Chan K.G."/>
        </authorList>
    </citation>
    <scope>NUCLEOTIDE SEQUENCE [LARGE SCALE GENOMIC DNA]</scope>
    <source>
        <strain evidence="2 3">M25</strain>
        <plasmid evidence="2 3">unnamed</plasmid>
    </source>
</reference>
<dbReference type="InterPro" id="IPR025669">
    <property type="entry name" value="AAA_dom"/>
</dbReference>
<dbReference type="Pfam" id="PF13614">
    <property type="entry name" value="AAA_31"/>
    <property type="match status" value="1"/>
</dbReference>
<dbReference type="eggNOG" id="COG1192">
    <property type="taxonomic scope" value="Bacteria"/>
</dbReference>
<dbReference type="InterPro" id="IPR027417">
    <property type="entry name" value="P-loop_NTPase"/>
</dbReference>
<dbReference type="AlphaFoldDB" id="A0A075JIC1"/>
<keyword evidence="3" id="KW-1185">Reference proteome</keyword>
<accession>A0A075JIC1</accession>
<dbReference type="HOGENOM" id="CLU_959154_0_0_11"/>
<organism evidence="2 3">
    <name type="scientific">Dermacoccus nishinomiyaensis</name>
    <dbReference type="NCBI Taxonomy" id="1274"/>
    <lineage>
        <taxon>Bacteria</taxon>
        <taxon>Bacillati</taxon>
        <taxon>Actinomycetota</taxon>
        <taxon>Actinomycetes</taxon>
        <taxon>Micrococcales</taxon>
        <taxon>Dermacoccaceae</taxon>
        <taxon>Dermacoccus</taxon>
    </lineage>
</organism>